<keyword evidence="2" id="KW-1185">Reference proteome</keyword>
<comment type="caution">
    <text evidence="1">The sequence shown here is derived from an EMBL/GenBank/DDBJ whole genome shotgun (WGS) entry which is preliminary data.</text>
</comment>
<organism evidence="1 2">
    <name type="scientific">Spirosoma agri</name>
    <dbReference type="NCBI Taxonomy" id="1987381"/>
    <lineage>
        <taxon>Bacteria</taxon>
        <taxon>Pseudomonadati</taxon>
        <taxon>Bacteroidota</taxon>
        <taxon>Cytophagia</taxon>
        <taxon>Cytophagales</taxon>
        <taxon>Cytophagaceae</taxon>
        <taxon>Spirosoma</taxon>
    </lineage>
</organism>
<dbReference type="PANTHER" id="PTHR46825:SF9">
    <property type="entry name" value="BETA-LACTAMASE-RELATED DOMAIN-CONTAINING PROTEIN"/>
    <property type="match status" value="1"/>
</dbReference>
<accession>A0A6M0IQB3</accession>
<sequence length="137" mass="15619">MYTYSLNPKTNQFYNDIPYYIENFFTAGAMYSTVSDVLTFANTLFTNKLLKPATVALLLTTSPKLDSYGYGLWVRKYAVEGKTYTVAERPGRIARANALLSHLQEEDLTIVSLSNTNATNHEHFHNEIRKSLGIRVW</sequence>
<dbReference type="SUPFAM" id="SSF56601">
    <property type="entry name" value="beta-lactamase/transpeptidase-like"/>
    <property type="match status" value="1"/>
</dbReference>
<dbReference type="AlphaFoldDB" id="A0A6M0IQB3"/>
<reference evidence="1 2" key="1">
    <citation type="submission" date="2020-02" db="EMBL/GenBank/DDBJ databases">
        <title>Draft genome sequence of two Spirosoma agri KCTC 52727 and Spirosoma terrae KCTC 52035.</title>
        <authorList>
            <person name="Rojas J."/>
            <person name="Ambika Manirajan B."/>
            <person name="Ratering S."/>
            <person name="Suarez C."/>
            <person name="Schnell S."/>
        </authorList>
    </citation>
    <scope>NUCLEOTIDE SEQUENCE [LARGE SCALE GENOMIC DNA]</scope>
    <source>
        <strain evidence="1 2">KCTC 52727</strain>
    </source>
</reference>
<dbReference type="EMBL" id="JAAGNZ010000003">
    <property type="protein sequence ID" value="NEU70244.1"/>
    <property type="molecule type" value="Genomic_DNA"/>
</dbReference>
<proteinExistence type="predicted"/>
<evidence type="ECO:0000313" key="1">
    <source>
        <dbReference type="EMBL" id="NEU70244.1"/>
    </source>
</evidence>
<dbReference type="PANTHER" id="PTHR46825">
    <property type="entry name" value="D-ALANYL-D-ALANINE-CARBOXYPEPTIDASE/ENDOPEPTIDASE AMPH"/>
    <property type="match status" value="1"/>
</dbReference>
<dbReference type="RefSeq" id="WP_164043545.1">
    <property type="nucleotide sequence ID" value="NZ_JAAGNZ010000003.1"/>
</dbReference>
<dbReference type="Gene3D" id="3.40.710.10">
    <property type="entry name" value="DD-peptidase/beta-lactamase superfamily"/>
    <property type="match status" value="1"/>
</dbReference>
<protein>
    <submittedName>
        <fullName evidence="1">Uncharacterized protein</fullName>
    </submittedName>
</protein>
<name>A0A6M0IQB3_9BACT</name>
<gene>
    <name evidence="1" type="ORF">GK091_25425</name>
</gene>
<dbReference type="Proteomes" id="UP000477386">
    <property type="component" value="Unassembled WGS sequence"/>
</dbReference>
<dbReference type="InterPro" id="IPR012338">
    <property type="entry name" value="Beta-lactam/transpept-like"/>
</dbReference>
<dbReference type="InterPro" id="IPR050491">
    <property type="entry name" value="AmpC-like"/>
</dbReference>
<evidence type="ECO:0000313" key="2">
    <source>
        <dbReference type="Proteomes" id="UP000477386"/>
    </source>
</evidence>